<proteinExistence type="predicted"/>
<organism evidence="1 2">
    <name type="scientific">Racocetra persica</name>
    <dbReference type="NCBI Taxonomy" id="160502"/>
    <lineage>
        <taxon>Eukaryota</taxon>
        <taxon>Fungi</taxon>
        <taxon>Fungi incertae sedis</taxon>
        <taxon>Mucoromycota</taxon>
        <taxon>Glomeromycotina</taxon>
        <taxon>Glomeromycetes</taxon>
        <taxon>Diversisporales</taxon>
        <taxon>Gigasporaceae</taxon>
        <taxon>Racocetra</taxon>
    </lineage>
</organism>
<evidence type="ECO:0000313" key="1">
    <source>
        <dbReference type="EMBL" id="CAG8826439.1"/>
    </source>
</evidence>
<feature type="non-terminal residue" evidence="1">
    <location>
        <position position="53"/>
    </location>
</feature>
<accession>A0ACA9S6E5</accession>
<comment type="caution">
    <text evidence="1">The sequence shown here is derived from an EMBL/GenBank/DDBJ whole genome shotgun (WGS) entry which is preliminary data.</text>
</comment>
<feature type="non-terminal residue" evidence="1">
    <location>
        <position position="1"/>
    </location>
</feature>
<evidence type="ECO:0000313" key="2">
    <source>
        <dbReference type="Proteomes" id="UP000789920"/>
    </source>
</evidence>
<name>A0ACA9S6E5_9GLOM</name>
<dbReference type="EMBL" id="CAJVQC010092186">
    <property type="protein sequence ID" value="CAG8826439.1"/>
    <property type="molecule type" value="Genomic_DNA"/>
</dbReference>
<gene>
    <name evidence="1" type="ORF">RPERSI_LOCUS26740</name>
</gene>
<protein>
    <submittedName>
        <fullName evidence="1">10162_t:CDS:1</fullName>
    </submittedName>
</protein>
<sequence length="53" mass="6648">LYREIISKKLEGFENLTIDQVYFWWAREASVFYRWHNDQYQSAKLLLNEKDYK</sequence>
<dbReference type="Proteomes" id="UP000789920">
    <property type="component" value="Unassembled WGS sequence"/>
</dbReference>
<reference evidence="1" key="1">
    <citation type="submission" date="2021-06" db="EMBL/GenBank/DDBJ databases">
        <authorList>
            <person name="Kallberg Y."/>
            <person name="Tangrot J."/>
            <person name="Rosling A."/>
        </authorList>
    </citation>
    <scope>NUCLEOTIDE SEQUENCE</scope>
    <source>
        <strain evidence="1">MA461A</strain>
    </source>
</reference>
<keyword evidence="2" id="KW-1185">Reference proteome</keyword>